<dbReference type="RefSeq" id="WP_307357397.1">
    <property type="nucleotide sequence ID" value="NZ_BAAACJ010000053.1"/>
</dbReference>
<evidence type="ECO:0000256" key="3">
    <source>
        <dbReference type="ARBA" id="ARBA00023163"/>
    </source>
</evidence>
<organism evidence="5 6">
    <name type="scientific">Hathewaya limosa</name>
    <name type="common">Clostridium limosum</name>
    <dbReference type="NCBI Taxonomy" id="1536"/>
    <lineage>
        <taxon>Bacteria</taxon>
        <taxon>Bacillati</taxon>
        <taxon>Bacillota</taxon>
        <taxon>Clostridia</taxon>
        <taxon>Eubacteriales</taxon>
        <taxon>Clostridiaceae</taxon>
        <taxon>Hathewaya</taxon>
    </lineage>
</organism>
<dbReference type="PANTHER" id="PTHR38445:SF6">
    <property type="entry name" value="GNTR-FAMILY TRANSCRIPTIONAL REGULATOR"/>
    <property type="match status" value="1"/>
</dbReference>
<dbReference type="Gene3D" id="1.10.10.10">
    <property type="entry name" value="Winged helix-like DNA-binding domain superfamily/Winged helix DNA-binding domain"/>
    <property type="match status" value="1"/>
</dbReference>
<dbReference type="InterPro" id="IPR036390">
    <property type="entry name" value="WH_DNA-bd_sf"/>
</dbReference>
<name>A0ABU0JV83_HATLI</name>
<reference evidence="5 6" key="1">
    <citation type="submission" date="2023-07" db="EMBL/GenBank/DDBJ databases">
        <title>Genomic Encyclopedia of Type Strains, Phase IV (KMG-IV): sequencing the most valuable type-strain genomes for metagenomic binning, comparative biology and taxonomic classification.</title>
        <authorList>
            <person name="Goeker M."/>
        </authorList>
    </citation>
    <scope>NUCLEOTIDE SEQUENCE [LARGE SCALE GENOMIC DNA]</scope>
    <source>
        <strain evidence="5 6">DSM 1400</strain>
    </source>
</reference>
<dbReference type="Proteomes" id="UP001224418">
    <property type="component" value="Unassembled WGS sequence"/>
</dbReference>
<keyword evidence="1" id="KW-0805">Transcription regulation</keyword>
<dbReference type="InterPro" id="IPR036388">
    <property type="entry name" value="WH-like_DNA-bd_sf"/>
</dbReference>
<protein>
    <submittedName>
        <fullName evidence="5">DNA-binding transcriptional regulator YhcF (GntR family)</fullName>
    </submittedName>
</protein>
<gene>
    <name evidence="5" type="ORF">QOZ93_002765</name>
</gene>
<dbReference type="InterPro" id="IPR000524">
    <property type="entry name" value="Tscrpt_reg_HTH_GntR"/>
</dbReference>
<accession>A0ABU0JV83</accession>
<feature type="domain" description="HTH gntR-type" evidence="4">
    <location>
        <begin position="7"/>
        <end position="75"/>
    </location>
</feature>
<dbReference type="PROSITE" id="PS50949">
    <property type="entry name" value="HTH_GNTR"/>
    <property type="match status" value="1"/>
</dbReference>
<comment type="caution">
    <text evidence="5">The sequence shown here is derived from an EMBL/GenBank/DDBJ whole genome shotgun (WGS) entry which is preliminary data.</text>
</comment>
<keyword evidence="6" id="KW-1185">Reference proteome</keyword>
<evidence type="ECO:0000256" key="2">
    <source>
        <dbReference type="ARBA" id="ARBA00023125"/>
    </source>
</evidence>
<dbReference type="SUPFAM" id="SSF46785">
    <property type="entry name" value="Winged helix' DNA-binding domain"/>
    <property type="match status" value="1"/>
</dbReference>
<dbReference type="EMBL" id="JAUSWN010000042">
    <property type="protein sequence ID" value="MDQ0481009.1"/>
    <property type="molecule type" value="Genomic_DNA"/>
</dbReference>
<dbReference type="CDD" id="cd07377">
    <property type="entry name" value="WHTH_GntR"/>
    <property type="match status" value="1"/>
</dbReference>
<dbReference type="Pfam" id="PF00392">
    <property type="entry name" value="GntR"/>
    <property type="match status" value="1"/>
</dbReference>
<evidence type="ECO:0000259" key="4">
    <source>
        <dbReference type="PROSITE" id="PS50949"/>
    </source>
</evidence>
<proteinExistence type="predicted"/>
<keyword evidence="2 5" id="KW-0238">DNA-binding</keyword>
<sequence length="120" mass="13732">MKFSQNTPIYTQVMNFIKGKVINGELNPGDKVPSVRELSSQLKINPNTIQRAYGELEREGITYTQRGMGTFIVEDDFIITKLKKHMAQNIIDEFIIQMNNLGFYDESIITLISQNLKMGN</sequence>
<keyword evidence="3" id="KW-0804">Transcription</keyword>
<evidence type="ECO:0000313" key="6">
    <source>
        <dbReference type="Proteomes" id="UP001224418"/>
    </source>
</evidence>
<dbReference type="GO" id="GO:0003677">
    <property type="term" value="F:DNA binding"/>
    <property type="evidence" value="ECO:0007669"/>
    <property type="project" value="UniProtKB-KW"/>
</dbReference>
<dbReference type="SMART" id="SM00345">
    <property type="entry name" value="HTH_GNTR"/>
    <property type="match status" value="1"/>
</dbReference>
<evidence type="ECO:0000313" key="5">
    <source>
        <dbReference type="EMBL" id="MDQ0481009.1"/>
    </source>
</evidence>
<dbReference type="PANTHER" id="PTHR38445">
    <property type="entry name" value="HTH-TYPE TRANSCRIPTIONAL REPRESSOR YTRA"/>
    <property type="match status" value="1"/>
</dbReference>
<evidence type="ECO:0000256" key="1">
    <source>
        <dbReference type="ARBA" id="ARBA00023015"/>
    </source>
</evidence>